<feature type="domain" description="PilZ" evidence="2">
    <location>
        <begin position="18"/>
        <end position="121"/>
    </location>
</feature>
<evidence type="ECO:0000259" key="2">
    <source>
        <dbReference type="Pfam" id="PF07238"/>
    </source>
</evidence>
<evidence type="ECO:0000256" key="1">
    <source>
        <dbReference type="SAM" id="MobiDB-lite"/>
    </source>
</evidence>
<name>A0A848F610_9BURK</name>
<feature type="region of interest" description="Disordered" evidence="1">
    <location>
        <begin position="128"/>
        <end position="151"/>
    </location>
</feature>
<comment type="caution">
    <text evidence="3">The sequence shown here is derived from an EMBL/GenBank/DDBJ whole genome shotgun (WGS) entry which is preliminary data.</text>
</comment>
<dbReference type="EMBL" id="JABBFW010000002">
    <property type="protein sequence ID" value="NML14019.1"/>
    <property type="molecule type" value="Genomic_DNA"/>
</dbReference>
<dbReference type="SUPFAM" id="SSF141371">
    <property type="entry name" value="PilZ domain-like"/>
    <property type="match status" value="1"/>
</dbReference>
<protein>
    <submittedName>
        <fullName evidence="3">PilZ domain-containing protein</fullName>
    </submittedName>
</protein>
<dbReference type="RefSeq" id="WP_169158942.1">
    <property type="nucleotide sequence ID" value="NZ_JABBFW010000002.1"/>
</dbReference>
<reference evidence="3 4" key="1">
    <citation type="submission" date="2020-04" db="EMBL/GenBank/DDBJ databases">
        <title>Azohydromonas sp. isolated from soil.</title>
        <authorList>
            <person name="Dahal R.H."/>
        </authorList>
    </citation>
    <scope>NUCLEOTIDE SEQUENCE [LARGE SCALE GENOMIC DNA]</scope>
    <source>
        <strain evidence="3 4">G-1-1-14</strain>
    </source>
</reference>
<dbReference type="GO" id="GO:0035438">
    <property type="term" value="F:cyclic-di-GMP binding"/>
    <property type="evidence" value="ECO:0007669"/>
    <property type="project" value="InterPro"/>
</dbReference>
<organism evidence="3 4">
    <name type="scientific">Azohydromonas caseinilytica</name>
    <dbReference type="NCBI Taxonomy" id="2728836"/>
    <lineage>
        <taxon>Bacteria</taxon>
        <taxon>Pseudomonadati</taxon>
        <taxon>Pseudomonadota</taxon>
        <taxon>Betaproteobacteria</taxon>
        <taxon>Burkholderiales</taxon>
        <taxon>Sphaerotilaceae</taxon>
        <taxon>Azohydromonas</taxon>
    </lineage>
</organism>
<sequence>MSAGSTQAQKLGTGAEFRRHQRERFVSTVHLLLPGRRIVEARTLDISVGGLLVVSPLSVPDHAVCGVRLLVPAIPEGTFQVLARAQVVSNRFSGKENGFLMGLRFTALPRASLAAIREYLADKTTNAARPNRLRGYSPGADESEDAPPPLS</sequence>
<gene>
    <name evidence="3" type="ORF">HHL10_03360</name>
</gene>
<evidence type="ECO:0000313" key="4">
    <source>
        <dbReference type="Proteomes" id="UP000574067"/>
    </source>
</evidence>
<dbReference type="Proteomes" id="UP000574067">
    <property type="component" value="Unassembled WGS sequence"/>
</dbReference>
<dbReference type="InterPro" id="IPR009875">
    <property type="entry name" value="PilZ_domain"/>
</dbReference>
<dbReference type="Pfam" id="PF07238">
    <property type="entry name" value="PilZ"/>
    <property type="match status" value="1"/>
</dbReference>
<dbReference type="Gene3D" id="2.40.10.220">
    <property type="entry name" value="predicted glycosyltransferase like domains"/>
    <property type="match status" value="1"/>
</dbReference>
<keyword evidence="4" id="KW-1185">Reference proteome</keyword>
<proteinExistence type="predicted"/>
<accession>A0A848F610</accession>
<dbReference type="AlphaFoldDB" id="A0A848F610"/>
<evidence type="ECO:0000313" key="3">
    <source>
        <dbReference type="EMBL" id="NML14019.1"/>
    </source>
</evidence>